<dbReference type="Pfam" id="PF01197">
    <property type="entry name" value="Ribosomal_L31"/>
    <property type="match status" value="1"/>
</dbReference>
<accession>X0WS42</accession>
<feature type="non-terminal residue" evidence="3">
    <location>
        <position position="38"/>
    </location>
</feature>
<dbReference type="InterPro" id="IPR034704">
    <property type="entry name" value="Ribosomal_bL28/bL31-like_sf"/>
</dbReference>
<organism evidence="3">
    <name type="scientific">marine sediment metagenome</name>
    <dbReference type="NCBI Taxonomy" id="412755"/>
    <lineage>
        <taxon>unclassified sequences</taxon>
        <taxon>metagenomes</taxon>
        <taxon>ecological metagenomes</taxon>
    </lineage>
</organism>
<reference evidence="3" key="1">
    <citation type="journal article" date="2014" name="Front. Microbiol.">
        <title>High frequency of phylogenetically diverse reductive dehalogenase-homologous genes in deep subseafloor sedimentary metagenomes.</title>
        <authorList>
            <person name="Kawai M."/>
            <person name="Futagami T."/>
            <person name="Toyoda A."/>
            <person name="Takaki Y."/>
            <person name="Nishi S."/>
            <person name="Hori S."/>
            <person name="Arai W."/>
            <person name="Tsubouchi T."/>
            <person name="Morono Y."/>
            <person name="Uchiyama I."/>
            <person name="Ito T."/>
            <person name="Fujiyama A."/>
            <person name="Inagaki F."/>
            <person name="Takami H."/>
        </authorList>
    </citation>
    <scope>NUCLEOTIDE SEQUENCE</scope>
    <source>
        <strain evidence="3">Expedition CK06-06</strain>
    </source>
</reference>
<keyword evidence="2" id="KW-0687">Ribonucleoprotein</keyword>
<evidence type="ECO:0000256" key="2">
    <source>
        <dbReference type="ARBA" id="ARBA00023274"/>
    </source>
</evidence>
<evidence type="ECO:0008006" key="4">
    <source>
        <dbReference type="Google" id="ProtNLM"/>
    </source>
</evidence>
<dbReference type="EMBL" id="BARS01041580">
    <property type="protein sequence ID" value="GAG33789.1"/>
    <property type="molecule type" value="Genomic_DNA"/>
</dbReference>
<evidence type="ECO:0000313" key="3">
    <source>
        <dbReference type="EMBL" id="GAG33789.1"/>
    </source>
</evidence>
<dbReference type="AlphaFoldDB" id="X0WS42"/>
<keyword evidence="1" id="KW-0689">Ribosomal protein</keyword>
<comment type="caution">
    <text evidence="3">The sequence shown here is derived from an EMBL/GenBank/DDBJ whole genome shotgun (WGS) entry which is preliminary data.</text>
</comment>
<dbReference type="NCBIfam" id="TIGR00105">
    <property type="entry name" value="L31"/>
    <property type="match status" value="1"/>
</dbReference>
<evidence type="ECO:0000256" key="1">
    <source>
        <dbReference type="ARBA" id="ARBA00022980"/>
    </source>
</evidence>
<protein>
    <recommendedName>
        <fullName evidence="4">50S ribosomal protein L31</fullName>
    </recommendedName>
</protein>
<gene>
    <name evidence="3" type="ORF">S01H1_63219</name>
</gene>
<dbReference type="GO" id="GO:0006412">
    <property type="term" value="P:translation"/>
    <property type="evidence" value="ECO:0007669"/>
    <property type="project" value="InterPro"/>
</dbReference>
<proteinExistence type="predicted"/>
<dbReference type="GO" id="GO:0003735">
    <property type="term" value="F:structural constituent of ribosome"/>
    <property type="evidence" value="ECO:0007669"/>
    <property type="project" value="InterPro"/>
</dbReference>
<dbReference type="InterPro" id="IPR002150">
    <property type="entry name" value="Ribosomal_bL31"/>
</dbReference>
<dbReference type="Gene3D" id="4.10.80.400">
    <property type="match status" value="1"/>
</dbReference>
<name>X0WS42_9ZZZZ</name>
<dbReference type="GO" id="GO:0005840">
    <property type="term" value="C:ribosome"/>
    <property type="evidence" value="ECO:0007669"/>
    <property type="project" value="UniProtKB-KW"/>
</dbReference>
<dbReference type="SUPFAM" id="SSF143800">
    <property type="entry name" value="L28p-like"/>
    <property type="match status" value="1"/>
</dbReference>
<dbReference type="GO" id="GO:1990904">
    <property type="term" value="C:ribonucleoprotein complex"/>
    <property type="evidence" value="ECO:0007669"/>
    <property type="project" value="UniProtKB-KW"/>
</dbReference>
<sequence length="38" mass="4414">MKKEIHPSYQETTIRCACGAEYKTKSTKQDLHVEICSR</sequence>